<gene>
    <name evidence="2" type="ORF">NKR19_g10361</name>
</gene>
<accession>A0AA38R1T8</accession>
<feature type="region of interest" description="Disordered" evidence="1">
    <location>
        <begin position="1"/>
        <end position="51"/>
    </location>
</feature>
<evidence type="ECO:0000256" key="1">
    <source>
        <dbReference type="SAM" id="MobiDB-lite"/>
    </source>
</evidence>
<keyword evidence="3" id="KW-1185">Reference proteome</keyword>
<protein>
    <submittedName>
        <fullName evidence="2">Uncharacterized protein</fullName>
    </submittedName>
</protein>
<evidence type="ECO:0000313" key="3">
    <source>
        <dbReference type="Proteomes" id="UP001174691"/>
    </source>
</evidence>
<dbReference type="EMBL" id="JANBVN010000339">
    <property type="protein sequence ID" value="KAJ9129462.1"/>
    <property type="molecule type" value="Genomic_DNA"/>
</dbReference>
<reference evidence="2" key="1">
    <citation type="submission" date="2022-07" db="EMBL/GenBank/DDBJ databases">
        <title>Fungi with potential for degradation of polypropylene.</title>
        <authorList>
            <person name="Gostincar C."/>
        </authorList>
    </citation>
    <scope>NUCLEOTIDE SEQUENCE</scope>
    <source>
        <strain evidence="2">EXF-13287</strain>
    </source>
</reference>
<comment type="caution">
    <text evidence="2">The sequence shown here is derived from an EMBL/GenBank/DDBJ whole genome shotgun (WGS) entry which is preliminary data.</text>
</comment>
<dbReference type="AlphaFoldDB" id="A0AA38R1T8"/>
<dbReference type="Proteomes" id="UP001174691">
    <property type="component" value="Unassembled WGS sequence"/>
</dbReference>
<name>A0AA38R1T8_9PEZI</name>
<sequence length="113" mass="12367">MSGIGNEPAVSDVPWGTTEMKAALVEGTSEPANEPQAEATEDGKKKAAPNGWVESKGYRYDEFTRDAQHDWDSNAKIYEWDGETGDVGPEHPKLEIDLFGAPDTRISHGQDFS</sequence>
<organism evidence="2 3">
    <name type="scientific">Coniochaeta hoffmannii</name>
    <dbReference type="NCBI Taxonomy" id="91930"/>
    <lineage>
        <taxon>Eukaryota</taxon>
        <taxon>Fungi</taxon>
        <taxon>Dikarya</taxon>
        <taxon>Ascomycota</taxon>
        <taxon>Pezizomycotina</taxon>
        <taxon>Sordariomycetes</taxon>
        <taxon>Sordariomycetidae</taxon>
        <taxon>Coniochaetales</taxon>
        <taxon>Coniochaetaceae</taxon>
        <taxon>Coniochaeta</taxon>
    </lineage>
</organism>
<evidence type="ECO:0000313" key="2">
    <source>
        <dbReference type="EMBL" id="KAJ9129462.1"/>
    </source>
</evidence>
<proteinExistence type="predicted"/>
<feature type="non-terminal residue" evidence="2">
    <location>
        <position position="113"/>
    </location>
</feature>